<dbReference type="SUPFAM" id="SSF46894">
    <property type="entry name" value="C-terminal effector domain of the bipartite response regulators"/>
    <property type="match status" value="1"/>
</dbReference>
<dbReference type="InterPro" id="IPR011990">
    <property type="entry name" value="TPR-like_helical_dom_sf"/>
</dbReference>
<dbReference type="GO" id="GO:0006355">
    <property type="term" value="P:regulation of DNA-templated transcription"/>
    <property type="evidence" value="ECO:0007669"/>
    <property type="project" value="InterPro"/>
</dbReference>
<dbReference type="InterPro" id="IPR036388">
    <property type="entry name" value="WH-like_DNA-bd_sf"/>
</dbReference>
<dbReference type="OrthoDB" id="9807521at2"/>
<dbReference type="GO" id="GO:0003677">
    <property type="term" value="F:DNA binding"/>
    <property type="evidence" value="ECO:0007669"/>
    <property type="project" value="InterPro"/>
</dbReference>
<keyword evidence="4" id="KW-1185">Reference proteome</keyword>
<organism evidence="3 4">
    <name type="scientific">Litorivita pollutaquae</name>
    <dbReference type="NCBI Taxonomy" id="2200892"/>
    <lineage>
        <taxon>Bacteria</taxon>
        <taxon>Pseudomonadati</taxon>
        <taxon>Pseudomonadota</taxon>
        <taxon>Alphaproteobacteria</taxon>
        <taxon>Rhodobacterales</taxon>
        <taxon>Paracoccaceae</taxon>
        <taxon>Litorivita</taxon>
    </lineage>
</organism>
<keyword evidence="1" id="KW-0677">Repeat</keyword>
<protein>
    <submittedName>
        <fullName evidence="3">Uncharacterized protein</fullName>
    </submittedName>
</protein>
<gene>
    <name evidence="3" type="ORF">DI396_13165</name>
</gene>
<dbReference type="RefSeq" id="WP_110796673.1">
    <property type="nucleotide sequence ID" value="NZ_KZ826488.1"/>
</dbReference>
<comment type="caution">
    <text evidence="3">The sequence shown here is derived from an EMBL/GenBank/DDBJ whole genome shotgun (WGS) entry which is preliminary data.</text>
</comment>
<dbReference type="Gene3D" id="1.25.40.10">
    <property type="entry name" value="Tetratricopeptide repeat domain"/>
    <property type="match status" value="1"/>
</dbReference>
<dbReference type="Proteomes" id="UP000248012">
    <property type="component" value="Unassembled WGS sequence"/>
</dbReference>
<reference evidence="3 4" key="1">
    <citation type="submission" date="2018-05" db="EMBL/GenBank/DDBJ databases">
        <title>Oceanovita maritima gen. nov., sp. nov., a marine bacterium in the family Rhodobacteraceae isolated from surface seawater of Lundu port Xiamen, China.</title>
        <authorList>
            <person name="Hetharua B.H."/>
            <person name="Min D."/>
            <person name="Liao H."/>
            <person name="Tian Y."/>
        </authorList>
    </citation>
    <scope>NUCLEOTIDE SEQUENCE [LARGE SCALE GENOMIC DNA]</scope>
    <source>
        <strain evidence="3 4">FSX-11</strain>
    </source>
</reference>
<dbReference type="PANTHER" id="PTHR15704">
    <property type="entry name" value="SUPERKILLER 3 PROTEIN-RELATED"/>
    <property type="match status" value="1"/>
</dbReference>
<keyword evidence="2" id="KW-0802">TPR repeat</keyword>
<evidence type="ECO:0000313" key="3">
    <source>
        <dbReference type="EMBL" id="PYC46903.1"/>
    </source>
</evidence>
<dbReference type="GO" id="GO:0006401">
    <property type="term" value="P:RNA catabolic process"/>
    <property type="evidence" value="ECO:0007669"/>
    <property type="project" value="InterPro"/>
</dbReference>
<evidence type="ECO:0000256" key="1">
    <source>
        <dbReference type="ARBA" id="ARBA00022737"/>
    </source>
</evidence>
<dbReference type="InterPro" id="IPR039226">
    <property type="entry name" value="Ski3/TTC37"/>
</dbReference>
<evidence type="ECO:0000256" key="2">
    <source>
        <dbReference type="ARBA" id="ARBA00022803"/>
    </source>
</evidence>
<dbReference type="PANTHER" id="PTHR15704:SF7">
    <property type="entry name" value="SUPERKILLER COMPLEX PROTEIN 3"/>
    <property type="match status" value="1"/>
</dbReference>
<sequence>MLTFPQRQSETSVLTARLEISLFGTCAIRVIGEEVREIRGAKHRALFAMLATAPLGRRTRTYLQNTLWGYAGYDSGHQNLRRALSDLRKLMGDDFSAFVHTTNSDIELDLEHVTYVGDPNGGAFLEDLNIAEQEFRDWVDGIRAAPDQVAALYRITPRAQLSRPRPRITALPLSVLGADPELRVLGDWAAEEMCRSLSRSNLLTVISHLSSRAMAVNLIDIQSVRETLDVDYLITGTLRRFKGDLVADFDFVDARSGNILWNRHLACPVGAFTEELQGHLVNVIQTIGRTIADAAIQYVRDRPLPMIEDHHLVIAGVSMMHRPQMRDFLSSREYLVEAAKRMPNTAEPHAWLGKWYVLSVFKGFTTDPDGDTQKALDCTARALDIDPESSFSLTIDGFANNNLLRNMDVAEARYNAALEVNPNESLSWLLRGALMAFQDDGAAAIRATQTARGLSPIDPFGYYYDSLASTAYVSAEQFEKALSFADRSLAVNDRHLSTMRSKVTALYNLGRHEEAREAALLIRRRHPDFNLEHYRASHPSSDHRVGKMVIEALQSSGIT</sequence>
<dbReference type="EMBL" id="QFVT01000009">
    <property type="protein sequence ID" value="PYC46903.1"/>
    <property type="molecule type" value="Genomic_DNA"/>
</dbReference>
<accession>A0A2V4N9Z4</accession>
<dbReference type="GO" id="GO:0055087">
    <property type="term" value="C:Ski complex"/>
    <property type="evidence" value="ECO:0007669"/>
    <property type="project" value="InterPro"/>
</dbReference>
<dbReference type="Gene3D" id="1.10.10.10">
    <property type="entry name" value="Winged helix-like DNA-binding domain superfamily/Winged helix DNA-binding domain"/>
    <property type="match status" value="1"/>
</dbReference>
<dbReference type="InterPro" id="IPR016032">
    <property type="entry name" value="Sig_transdc_resp-reg_C-effctor"/>
</dbReference>
<dbReference type="SUPFAM" id="SSF48452">
    <property type="entry name" value="TPR-like"/>
    <property type="match status" value="1"/>
</dbReference>
<proteinExistence type="predicted"/>
<evidence type="ECO:0000313" key="4">
    <source>
        <dbReference type="Proteomes" id="UP000248012"/>
    </source>
</evidence>
<name>A0A2V4N9Z4_9RHOB</name>
<dbReference type="AlphaFoldDB" id="A0A2V4N9Z4"/>